<name>V8C750_9HELI</name>
<organism evidence="9 10">
    <name type="scientific">Helicobacter macacae MIT 99-5501</name>
    <dbReference type="NCBI Taxonomy" id="1357400"/>
    <lineage>
        <taxon>Bacteria</taxon>
        <taxon>Pseudomonadati</taxon>
        <taxon>Campylobacterota</taxon>
        <taxon>Epsilonproteobacteria</taxon>
        <taxon>Campylobacterales</taxon>
        <taxon>Helicobacteraceae</taxon>
        <taxon>Helicobacter</taxon>
    </lineage>
</organism>
<evidence type="ECO:0000256" key="2">
    <source>
        <dbReference type="ARBA" id="ARBA00005745"/>
    </source>
</evidence>
<evidence type="ECO:0000259" key="8">
    <source>
        <dbReference type="Pfam" id="PF00482"/>
    </source>
</evidence>
<sequence>MRFRVEGLKGSQKITIFLRGSSSDIAMQKAVNKGIYPLSIVECPYSGFFASSFVGRIVGFCVDFWRNVFAEVLLVFRPFVSSGTKGANGISNQNFANLFTRPISPLSISQDLALLSIMLESALPLQDVFLSLSATTPSPTLAQMYRKILLSLQNGESLSEAISPFEKIFTPMGVALLQAGIKGGKLPSILQILSEYFHHIATTRQNLTKALFYPAFVLLSTILAFVFIAYFVIPEFSELFLSFGVELPFSSKSLIFASQILQDFGVYILLFVCLATVFVAQGMRAKNHIYFALHRYILEAPLIGKIVLYRDLWVYFLSFLHLYEAGVDFDTTLKVAPNAIQNPHLKHELSLALTRIKNGKNIYEAFSPCPHIESNIKHFLSIAQQSGELAKMLNLCTKYYKNRYEQLSAKILAYIEPFSTIIIALLVAWLAFGIFLPIWELGSVGF</sequence>
<dbReference type="PANTHER" id="PTHR30012:SF0">
    <property type="entry name" value="TYPE II SECRETION SYSTEM PROTEIN F-RELATED"/>
    <property type="match status" value="1"/>
</dbReference>
<evidence type="ECO:0000313" key="10">
    <source>
        <dbReference type="Proteomes" id="UP000018731"/>
    </source>
</evidence>
<gene>
    <name evidence="9" type="ORF">HMPREF2086_01659</name>
</gene>
<feature type="domain" description="Type II secretion system protein GspF" evidence="8">
    <location>
        <begin position="322"/>
        <end position="437"/>
    </location>
</feature>
<dbReference type="PATRIC" id="fig|1357400.3.peg.2231"/>
<dbReference type="EMBL" id="AZJI01000007">
    <property type="protein sequence ID" value="ETD22860.1"/>
    <property type="molecule type" value="Genomic_DNA"/>
</dbReference>
<evidence type="ECO:0000256" key="4">
    <source>
        <dbReference type="ARBA" id="ARBA00022692"/>
    </source>
</evidence>
<evidence type="ECO:0000256" key="7">
    <source>
        <dbReference type="SAM" id="Phobius"/>
    </source>
</evidence>
<dbReference type="PANTHER" id="PTHR30012">
    <property type="entry name" value="GENERAL SECRETION PATHWAY PROTEIN"/>
    <property type="match status" value="1"/>
</dbReference>
<dbReference type="GO" id="GO:0005886">
    <property type="term" value="C:plasma membrane"/>
    <property type="evidence" value="ECO:0007669"/>
    <property type="project" value="UniProtKB-SubCell"/>
</dbReference>
<dbReference type="InterPro" id="IPR042094">
    <property type="entry name" value="T2SS_GspF_sf"/>
</dbReference>
<dbReference type="RefSeq" id="WP_023928416.1">
    <property type="nucleotide sequence ID" value="NZ_KI669455.1"/>
</dbReference>
<evidence type="ECO:0000313" key="9">
    <source>
        <dbReference type="EMBL" id="ETD22860.1"/>
    </source>
</evidence>
<evidence type="ECO:0000256" key="6">
    <source>
        <dbReference type="ARBA" id="ARBA00023136"/>
    </source>
</evidence>
<dbReference type="HOGENOM" id="CLU_035032_2_2_7"/>
<dbReference type="Gene3D" id="1.20.81.30">
    <property type="entry name" value="Type II secretion system (T2SS), domain F"/>
    <property type="match status" value="2"/>
</dbReference>
<comment type="caution">
    <text evidence="9">The sequence shown here is derived from an EMBL/GenBank/DDBJ whole genome shotgun (WGS) entry which is preliminary data.</text>
</comment>
<comment type="similarity">
    <text evidence="2">Belongs to the GSP F family.</text>
</comment>
<comment type="subcellular location">
    <subcellularLocation>
        <location evidence="1">Cell membrane</location>
        <topology evidence="1">Multi-pass membrane protein</topology>
    </subcellularLocation>
</comment>
<evidence type="ECO:0000256" key="5">
    <source>
        <dbReference type="ARBA" id="ARBA00022989"/>
    </source>
</evidence>
<evidence type="ECO:0000256" key="3">
    <source>
        <dbReference type="ARBA" id="ARBA00022475"/>
    </source>
</evidence>
<dbReference type="Pfam" id="PF00482">
    <property type="entry name" value="T2SSF"/>
    <property type="match status" value="2"/>
</dbReference>
<keyword evidence="3" id="KW-1003">Cell membrane</keyword>
<keyword evidence="6 7" id="KW-0472">Membrane</keyword>
<feature type="domain" description="Type II secretion system protein GspF" evidence="8">
    <location>
        <begin position="113"/>
        <end position="234"/>
    </location>
</feature>
<dbReference type="InterPro" id="IPR003004">
    <property type="entry name" value="GspF/PilC"/>
</dbReference>
<keyword evidence="10" id="KW-1185">Reference proteome</keyword>
<dbReference type="InterPro" id="IPR018076">
    <property type="entry name" value="T2SS_GspF_dom"/>
</dbReference>
<accession>V8C750</accession>
<keyword evidence="5 7" id="KW-1133">Transmembrane helix</keyword>
<feature type="transmembrane region" description="Helical" evidence="7">
    <location>
        <begin position="253"/>
        <end position="280"/>
    </location>
</feature>
<feature type="transmembrane region" description="Helical" evidence="7">
    <location>
        <begin position="211"/>
        <end position="233"/>
    </location>
</feature>
<evidence type="ECO:0000256" key="1">
    <source>
        <dbReference type="ARBA" id="ARBA00004651"/>
    </source>
</evidence>
<protein>
    <recommendedName>
        <fullName evidence="8">Type II secretion system protein GspF domain-containing protein</fullName>
    </recommendedName>
</protein>
<proteinExistence type="inferred from homology"/>
<feature type="transmembrane region" description="Helical" evidence="7">
    <location>
        <begin position="411"/>
        <end position="439"/>
    </location>
</feature>
<reference evidence="9 10" key="1">
    <citation type="journal article" date="2014" name="Genome Announc.">
        <title>Draft genome sequences of six enterohepatic helicobacter species isolated from humans and one from rhesus macaques.</title>
        <authorList>
            <person name="Shen Z."/>
            <person name="Sheh A."/>
            <person name="Young S.K."/>
            <person name="Abouelliel A."/>
            <person name="Ward D.V."/>
            <person name="Earl A.M."/>
            <person name="Fox J.G."/>
        </authorList>
    </citation>
    <scope>NUCLEOTIDE SEQUENCE [LARGE SCALE GENOMIC DNA]</scope>
    <source>
        <strain evidence="9 10">MIT 99-5501</strain>
    </source>
</reference>
<dbReference type="OrthoDB" id="9805682at2"/>
<keyword evidence="4 7" id="KW-0812">Transmembrane</keyword>
<dbReference type="eggNOG" id="COG1459">
    <property type="taxonomic scope" value="Bacteria"/>
</dbReference>
<dbReference type="PRINTS" id="PR00812">
    <property type="entry name" value="BCTERIALGSPF"/>
</dbReference>
<dbReference type="Proteomes" id="UP000018731">
    <property type="component" value="Unassembled WGS sequence"/>
</dbReference>
<dbReference type="AlphaFoldDB" id="V8C750"/>
<dbReference type="STRING" id="1357400.HMPREF2086_01659"/>